<feature type="region of interest" description="Disordered" evidence="1">
    <location>
        <begin position="12"/>
        <end position="31"/>
    </location>
</feature>
<dbReference type="AlphaFoldDB" id="A0A3N6P302"/>
<evidence type="ECO:0000313" key="3">
    <source>
        <dbReference type="Proteomes" id="UP000269154"/>
    </source>
</evidence>
<feature type="compositionally biased region" description="Polar residues" evidence="1">
    <location>
        <begin position="19"/>
        <end position="30"/>
    </location>
</feature>
<dbReference type="EMBL" id="RCBY01000253">
    <property type="protein sequence ID" value="RQH27464.1"/>
    <property type="molecule type" value="Genomic_DNA"/>
</dbReference>
<proteinExistence type="predicted"/>
<keyword evidence="3" id="KW-1185">Reference proteome</keyword>
<name>A0A3N6P302_9CYAN</name>
<gene>
    <name evidence="2" type="ORF">D5R40_27520</name>
</gene>
<accession>A0A3N6P302</accession>
<evidence type="ECO:0000256" key="1">
    <source>
        <dbReference type="SAM" id="MobiDB-lite"/>
    </source>
</evidence>
<protein>
    <submittedName>
        <fullName evidence="2">Uncharacterized protein</fullName>
    </submittedName>
</protein>
<comment type="caution">
    <text evidence="2">The sequence shown here is derived from an EMBL/GenBank/DDBJ whole genome shotgun (WGS) entry which is preliminary data.</text>
</comment>
<sequence length="70" mass="8556">MKTLFYPSYRHLQKRGNREQGTGNREQGTHPSPLRWRGIIDNFWIIIDFIFDFWRCLILKLNFCSLLQRL</sequence>
<dbReference type="Proteomes" id="UP000269154">
    <property type="component" value="Unassembled WGS sequence"/>
</dbReference>
<evidence type="ECO:0000313" key="2">
    <source>
        <dbReference type="EMBL" id="RQH27464.1"/>
    </source>
</evidence>
<organism evidence="2 3">
    <name type="scientific">Okeania hirsuta</name>
    <dbReference type="NCBI Taxonomy" id="1458930"/>
    <lineage>
        <taxon>Bacteria</taxon>
        <taxon>Bacillati</taxon>
        <taxon>Cyanobacteriota</taxon>
        <taxon>Cyanophyceae</taxon>
        <taxon>Oscillatoriophycideae</taxon>
        <taxon>Oscillatoriales</taxon>
        <taxon>Microcoleaceae</taxon>
        <taxon>Okeania</taxon>
    </lineage>
</organism>
<reference evidence="2 3" key="1">
    <citation type="journal article" date="2018" name="ACS Chem. Biol.">
        <title>Ketoreductase domain dysfunction expands chemodiversity: malyngamide biosynthesis in the cyanobacterium Okeania hirsuta.</title>
        <authorList>
            <person name="Moss N.A."/>
            <person name="Leao T."/>
            <person name="Rankin M."/>
            <person name="McCullough T.M."/>
            <person name="Qu P."/>
            <person name="Korobeynikov A."/>
            <person name="Smith J.L."/>
            <person name="Gerwick L."/>
            <person name="Gerwick W.H."/>
        </authorList>
    </citation>
    <scope>NUCLEOTIDE SEQUENCE [LARGE SCALE GENOMIC DNA]</scope>
    <source>
        <strain evidence="2 3">PAB10Feb10-1</strain>
    </source>
</reference>